<protein>
    <recommendedName>
        <fullName evidence="2">histidine kinase</fullName>
        <ecNumber evidence="2">2.7.13.3</ecNumber>
    </recommendedName>
</protein>
<evidence type="ECO:0000256" key="4">
    <source>
        <dbReference type="PROSITE-ProRule" id="PRU00169"/>
    </source>
</evidence>
<feature type="domain" description="Response regulatory" evidence="7">
    <location>
        <begin position="994"/>
        <end position="1104"/>
    </location>
</feature>
<feature type="domain" description="Histidine kinase" evidence="6">
    <location>
        <begin position="341"/>
        <end position="557"/>
    </location>
</feature>
<dbReference type="InterPro" id="IPR029016">
    <property type="entry name" value="GAF-like_dom_sf"/>
</dbReference>
<dbReference type="InterPro" id="IPR005467">
    <property type="entry name" value="His_kinase_dom"/>
</dbReference>
<proteinExistence type="predicted"/>
<organism evidence="8 9">
    <name type="scientific">Belnapia arida</name>
    <dbReference type="NCBI Taxonomy" id="2804533"/>
    <lineage>
        <taxon>Bacteria</taxon>
        <taxon>Pseudomonadati</taxon>
        <taxon>Pseudomonadota</taxon>
        <taxon>Alphaproteobacteria</taxon>
        <taxon>Acetobacterales</taxon>
        <taxon>Roseomonadaceae</taxon>
        <taxon>Belnapia</taxon>
    </lineage>
</organism>
<dbReference type="InterPro" id="IPR003594">
    <property type="entry name" value="HATPase_dom"/>
</dbReference>
<dbReference type="PRINTS" id="PR00344">
    <property type="entry name" value="BCTRLSENSOR"/>
</dbReference>
<dbReference type="InterPro" id="IPR004358">
    <property type="entry name" value="Sig_transdc_His_kin-like_C"/>
</dbReference>
<evidence type="ECO:0000259" key="6">
    <source>
        <dbReference type="PROSITE" id="PS50109"/>
    </source>
</evidence>
<dbReference type="Gene3D" id="3.30.450.40">
    <property type="match status" value="1"/>
</dbReference>
<dbReference type="PROSITE" id="PS50109">
    <property type="entry name" value="HIS_KIN"/>
    <property type="match status" value="2"/>
</dbReference>
<feature type="modified residue" description="4-aspartylphosphate" evidence="4">
    <location>
        <position position="662"/>
    </location>
</feature>
<dbReference type="Pfam" id="PF00072">
    <property type="entry name" value="Response_reg"/>
    <property type="match status" value="2"/>
</dbReference>
<sequence length="1119" mass="119526">MPLARDPFAGPGEMAERMRHTDWAATPVGPVERWPQGLRATVRTLLGSRYPMVLLWGEDDLIQIYNDAYTGLIGAKHPYALGRSIKETQAESWDIIGPMIREVMATGTPNWVPAQCLAVNRAGYDEEAYFSLSYSAVEDDEGSIRGMLCVCSEVTAQILVERRLKLQRDIAARVGEARDAGAICRGIGEAIAGCPSDIPFALLYLREGEGFRLAAAVGLPAGHPGAEGAAWPLGRTAAGEAVLIEDAAARIGPLPGGPFGQPVQAALTLPLAGSGGAEALGVLVCGINPARALDEGYRGFYDLLAGQVAAIIRNAQAYEDERRRAQALAELDRAKTRFFANVSHEFRTPLTLLLGPVEDLLARPGLGPELREELAMVRRNALRLLRLVNSLLDFARVEAGRAEACFVPVELGQATAELAGAFRSAIERAGLRLDVDCPPLAEPAHVDPDLWEKVVFNLLSNAFKHTFEGRIAVRLRQDGAAIRLTVEDSGIGIPADQRDRVFERFHRIEGARSRTHEGSGIGLSLVRELVGLHGGRVSVESEPGRGAAFTVEIPAGHAHLPPERIGAAPRLPSTALGAEPFVAEAMRWVEDTPPSDPKVVPMPPRREAPAHRSRVVLADDNADMRAYVARLLAPEHEVVAVPDGAAALAALRATPAELLLTDVMMPVMDGLALLRAVRADPALRTLPVVVLSARAGEEASSEGLEAGADDYLAKPFSARELRARIRTNLELARLRREAEEQAHQARKMEAVGQLTGGVAHDFNNLLAAILGSLDLAERRVADERVLRLLRNAMQAARRGAGLTAQLLAFARRQRLEARPTDLNRVLSGMGDLLHRTLGGRIGVSLHLAKELWPAMADAGQLELAVLNLAINARDAMPEGGELSIETCNLPAASGRGDRVAVAVRDTGTGMPPEVLERVFEPFFTTKGIGKGTGLGLAQVHGTISQLGGEVAVESRVGEGSLVRLMLPRALDCPALEPAPDPGIGEEGAGADARTVLLVDDDPQVRTSIAAMLRELGHRVVDAESGREALHLLRGDARFDLLLSDHAMPAMAGGDLAVRARALHPGLSVLIMTGYAGTDALPVGNALLRKPFDLAELRAALRFALEGQAPHGDAQPRQAG</sequence>
<dbReference type="Gene3D" id="3.30.450.20">
    <property type="entry name" value="PAS domain"/>
    <property type="match status" value="1"/>
</dbReference>
<feature type="domain" description="Response regulatory" evidence="7">
    <location>
        <begin position="614"/>
        <end position="729"/>
    </location>
</feature>
<dbReference type="InterPro" id="IPR003661">
    <property type="entry name" value="HisK_dim/P_dom"/>
</dbReference>
<dbReference type="InterPro" id="IPR036097">
    <property type="entry name" value="HisK_dim/P_sf"/>
</dbReference>
<comment type="caution">
    <text evidence="8">The sequence shown here is derived from an EMBL/GenBank/DDBJ whole genome shotgun (WGS) entry which is preliminary data.</text>
</comment>
<dbReference type="EMBL" id="JAETWB010000005">
    <property type="protein sequence ID" value="MBL6079033.1"/>
    <property type="molecule type" value="Genomic_DNA"/>
</dbReference>
<dbReference type="PANTHER" id="PTHR43547">
    <property type="entry name" value="TWO-COMPONENT HISTIDINE KINASE"/>
    <property type="match status" value="1"/>
</dbReference>
<dbReference type="Gene3D" id="3.40.50.2300">
    <property type="match status" value="2"/>
</dbReference>
<dbReference type="InterPro" id="IPR011006">
    <property type="entry name" value="CheY-like_superfamily"/>
</dbReference>
<reference evidence="8 9" key="1">
    <citation type="submission" date="2021-01" db="EMBL/GenBank/DDBJ databases">
        <title>Belnapia mucosa sp. nov. and Belnapia arida sp. nov., isolated from the Tabernas Desert (Almeria, Spain).</title>
        <authorList>
            <person name="Molina-Menor E."/>
            <person name="Vidal-Verdu A."/>
            <person name="Calonge A."/>
            <person name="Satari L."/>
            <person name="Pereto J."/>
            <person name="Porcar M."/>
        </authorList>
    </citation>
    <scope>NUCLEOTIDE SEQUENCE [LARGE SCALE GENOMIC DNA]</scope>
    <source>
        <strain evidence="8 9">T18</strain>
    </source>
</reference>
<dbReference type="InterPro" id="IPR001789">
    <property type="entry name" value="Sig_transdc_resp-reg_receiver"/>
</dbReference>
<feature type="coiled-coil region" evidence="5">
    <location>
        <begin position="724"/>
        <end position="751"/>
    </location>
</feature>
<evidence type="ECO:0000256" key="1">
    <source>
        <dbReference type="ARBA" id="ARBA00000085"/>
    </source>
</evidence>
<dbReference type="SUPFAM" id="SSF47384">
    <property type="entry name" value="Homodimeric domain of signal transducing histidine kinase"/>
    <property type="match status" value="2"/>
</dbReference>
<feature type="modified residue" description="4-aspartylphosphate" evidence="4">
    <location>
        <position position="1044"/>
    </location>
</feature>
<dbReference type="SMART" id="SM00388">
    <property type="entry name" value="HisKA"/>
    <property type="match status" value="2"/>
</dbReference>
<dbReference type="SUPFAM" id="SSF55781">
    <property type="entry name" value="GAF domain-like"/>
    <property type="match status" value="1"/>
</dbReference>
<dbReference type="SMART" id="SM00387">
    <property type="entry name" value="HATPase_c"/>
    <property type="match status" value="2"/>
</dbReference>
<keyword evidence="5" id="KW-0175">Coiled coil</keyword>
<dbReference type="Pfam" id="PF02518">
    <property type="entry name" value="HATPase_c"/>
    <property type="match status" value="2"/>
</dbReference>
<dbReference type="InterPro" id="IPR035965">
    <property type="entry name" value="PAS-like_dom_sf"/>
</dbReference>
<dbReference type="SMART" id="SM00448">
    <property type="entry name" value="REC"/>
    <property type="match status" value="2"/>
</dbReference>
<dbReference type="RefSeq" id="WP_202832298.1">
    <property type="nucleotide sequence ID" value="NZ_JAETWB010000005.1"/>
</dbReference>
<dbReference type="EC" id="2.7.13.3" evidence="2"/>
<dbReference type="Proteomes" id="UP000660885">
    <property type="component" value="Unassembled WGS sequence"/>
</dbReference>
<dbReference type="InterPro" id="IPR036890">
    <property type="entry name" value="HATPase_C_sf"/>
</dbReference>
<dbReference type="Gene3D" id="3.30.565.10">
    <property type="entry name" value="Histidine kinase-like ATPase, C-terminal domain"/>
    <property type="match status" value="2"/>
</dbReference>
<dbReference type="SUPFAM" id="SSF55874">
    <property type="entry name" value="ATPase domain of HSP90 chaperone/DNA topoisomerase II/histidine kinase"/>
    <property type="match status" value="2"/>
</dbReference>
<feature type="domain" description="Histidine kinase" evidence="6">
    <location>
        <begin position="757"/>
        <end position="970"/>
    </location>
</feature>
<evidence type="ECO:0000313" key="8">
    <source>
        <dbReference type="EMBL" id="MBL6079033.1"/>
    </source>
</evidence>
<accession>A0ABS1U2Y0</accession>
<keyword evidence="3 4" id="KW-0597">Phosphoprotein</keyword>
<evidence type="ECO:0000256" key="5">
    <source>
        <dbReference type="SAM" id="Coils"/>
    </source>
</evidence>
<dbReference type="CDD" id="cd00082">
    <property type="entry name" value="HisKA"/>
    <property type="match status" value="2"/>
</dbReference>
<dbReference type="PROSITE" id="PS50110">
    <property type="entry name" value="RESPONSE_REGULATORY"/>
    <property type="match status" value="2"/>
</dbReference>
<dbReference type="Gene3D" id="1.10.287.130">
    <property type="match status" value="2"/>
</dbReference>
<dbReference type="Pfam" id="PF00512">
    <property type="entry name" value="HisKA"/>
    <property type="match status" value="2"/>
</dbReference>
<gene>
    <name evidence="8" type="ORF">JMJ56_13525</name>
</gene>
<dbReference type="SUPFAM" id="SSF52172">
    <property type="entry name" value="CheY-like"/>
    <property type="match status" value="2"/>
</dbReference>
<dbReference type="PANTHER" id="PTHR43547:SF2">
    <property type="entry name" value="HYBRID SIGNAL TRANSDUCTION HISTIDINE KINASE C"/>
    <property type="match status" value="1"/>
</dbReference>
<keyword evidence="9" id="KW-1185">Reference proteome</keyword>
<evidence type="ECO:0000259" key="7">
    <source>
        <dbReference type="PROSITE" id="PS50110"/>
    </source>
</evidence>
<evidence type="ECO:0000313" key="9">
    <source>
        <dbReference type="Proteomes" id="UP000660885"/>
    </source>
</evidence>
<dbReference type="CDD" id="cd16922">
    <property type="entry name" value="HATPase_EvgS-ArcB-TorS-like"/>
    <property type="match status" value="1"/>
</dbReference>
<evidence type="ECO:0000256" key="2">
    <source>
        <dbReference type="ARBA" id="ARBA00012438"/>
    </source>
</evidence>
<dbReference type="SUPFAM" id="SSF55785">
    <property type="entry name" value="PYP-like sensor domain (PAS domain)"/>
    <property type="match status" value="1"/>
</dbReference>
<name>A0ABS1U2Y0_9PROT</name>
<comment type="catalytic activity">
    <reaction evidence="1">
        <text>ATP + protein L-histidine = ADP + protein N-phospho-L-histidine.</text>
        <dbReference type="EC" id="2.7.13.3"/>
    </reaction>
</comment>
<evidence type="ECO:0000256" key="3">
    <source>
        <dbReference type="ARBA" id="ARBA00022553"/>
    </source>
</evidence>